<sequence>MRTERLPVVRCPLYRLDHGWRAGSVRPGAERCLAQPAAGPLIRTLTMPRLLLTLLLLCAPLLQATERLDEGRVRQAYTQMQAAVAAQDVEAVLALMTADVQVQIQAPADMGGELHLGRDEYRELLVQGWDGVENYRLEVDIQQIEIAADGQSARIDSLNREAMDILGTTLMMNIEQRATLRLADEQALFSHIQAVTRP</sequence>
<name>A0A6I4KW16_9PSED</name>
<accession>A0A6I4KW16</accession>
<dbReference type="SUPFAM" id="SSF54427">
    <property type="entry name" value="NTF2-like"/>
    <property type="match status" value="1"/>
</dbReference>
<evidence type="ECO:0000313" key="3">
    <source>
        <dbReference type="Proteomes" id="UP000429555"/>
    </source>
</evidence>
<organism evidence="2 3">
    <name type="scientific">Pseudomonas xionganensis</name>
    <dbReference type="NCBI Taxonomy" id="2654845"/>
    <lineage>
        <taxon>Bacteria</taxon>
        <taxon>Pseudomonadati</taxon>
        <taxon>Pseudomonadota</taxon>
        <taxon>Gammaproteobacteria</taxon>
        <taxon>Pseudomonadales</taxon>
        <taxon>Pseudomonadaceae</taxon>
        <taxon>Pseudomonas</taxon>
    </lineage>
</organism>
<dbReference type="EMBL" id="WKJZ01000001">
    <property type="protein sequence ID" value="MVW75918.1"/>
    <property type="molecule type" value="Genomic_DNA"/>
</dbReference>
<dbReference type="Gene3D" id="3.10.450.50">
    <property type="match status" value="1"/>
</dbReference>
<feature type="domain" description="SnoaL-like" evidence="1">
    <location>
        <begin position="73"/>
        <end position="193"/>
    </location>
</feature>
<protein>
    <recommendedName>
        <fullName evidence="1">SnoaL-like domain-containing protein</fullName>
    </recommendedName>
</protein>
<proteinExistence type="predicted"/>
<dbReference type="Pfam" id="PF13474">
    <property type="entry name" value="SnoaL_3"/>
    <property type="match status" value="1"/>
</dbReference>
<evidence type="ECO:0000313" key="2">
    <source>
        <dbReference type="EMBL" id="MVW75918.1"/>
    </source>
</evidence>
<gene>
    <name evidence="2" type="ORF">GJV18_11380</name>
</gene>
<dbReference type="InterPro" id="IPR032710">
    <property type="entry name" value="NTF2-like_dom_sf"/>
</dbReference>
<evidence type="ECO:0000259" key="1">
    <source>
        <dbReference type="Pfam" id="PF13474"/>
    </source>
</evidence>
<reference evidence="2 3" key="1">
    <citation type="submission" date="2019-11" db="EMBL/GenBank/DDBJ databases">
        <title>Pseudomonas flavidum sp. nov., isolated from Baiyang Lake.</title>
        <authorList>
            <person name="Zhao Y."/>
        </authorList>
    </citation>
    <scope>NUCLEOTIDE SEQUENCE [LARGE SCALE GENOMIC DNA]</scope>
    <source>
        <strain evidence="3">R-22-3 w-18</strain>
    </source>
</reference>
<dbReference type="Proteomes" id="UP000429555">
    <property type="component" value="Unassembled WGS sequence"/>
</dbReference>
<dbReference type="AlphaFoldDB" id="A0A6I4KW16"/>
<comment type="caution">
    <text evidence="2">The sequence shown here is derived from an EMBL/GenBank/DDBJ whole genome shotgun (WGS) entry which is preliminary data.</text>
</comment>
<keyword evidence="3" id="KW-1185">Reference proteome</keyword>
<dbReference type="InterPro" id="IPR037401">
    <property type="entry name" value="SnoaL-like"/>
</dbReference>